<accession>A1ZXN4</accession>
<comment type="caution">
    <text evidence="1">The sequence shown here is derived from an EMBL/GenBank/DDBJ whole genome shotgun (WGS) entry which is preliminary data.</text>
</comment>
<reference evidence="1 2" key="1">
    <citation type="submission" date="2007-01" db="EMBL/GenBank/DDBJ databases">
        <authorList>
            <person name="Haygood M."/>
            <person name="Podell S."/>
            <person name="Anderson C."/>
            <person name="Hopkinson B."/>
            <person name="Roe K."/>
            <person name="Barbeau K."/>
            <person name="Gaasterland T."/>
            <person name="Ferriera S."/>
            <person name="Johnson J."/>
            <person name="Kravitz S."/>
            <person name="Beeson K."/>
            <person name="Sutton G."/>
            <person name="Rogers Y.-H."/>
            <person name="Friedman R."/>
            <person name="Frazier M."/>
            <person name="Venter J.C."/>
        </authorList>
    </citation>
    <scope>NUCLEOTIDE SEQUENCE [LARGE SCALE GENOMIC DNA]</scope>
    <source>
        <strain evidence="1 2">ATCC 23134</strain>
    </source>
</reference>
<organism evidence="1 2">
    <name type="scientific">Microscilla marina ATCC 23134</name>
    <dbReference type="NCBI Taxonomy" id="313606"/>
    <lineage>
        <taxon>Bacteria</taxon>
        <taxon>Pseudomonadati</taxon>
        <taxon>Bacteroidota</taxon>
        <taxon>Cytophagia</taxon>
        <taxon>Cytophagales</taxon>
        <taxon>Microscillaceae</taxon>
        <taxon>Microscilla</taxon>
    </lineage>
</organism>
<sequence>MQDSSYAIGSELILRFYGTYHGQKADFNGIRAVVAEAPKTVKGVRYVRVRFPYDQAVTIKGTNKSVYFTTDLGKFYVKIN</sequence>
<dbReference type="RefSeq" id="WP_002703995.1">
    <property type="nucleotide sequence ID" value="NZ_AAWS01000060.1"/>
</dbReference>
<dbReference type="Proteomes" id="UP000004095">
    <property type="component" value="Unassembled WGS sequence"/>
</dbReference>
<keyword evidence="2" id="KW-1185">Reference proteome</keyword>
<name>A1ZXN4_MICM2</name>
<proteinExistence type="predicted"/>
<dbReference type="AlphaFoldDB" id="A1ZXN4"/>
<dbReference type="EMBL" id="AAWS01000060">
    <property type="protein sequence ID" value="EAY24812.1"/>
    <property type="molecule type" value="Genomic_DNA"/>
</dbReference>
<evidence type="ECO:0000313" key="2">
    <source>
        <dbReference type="Proteomes" id="UP000004095"/>
    </source>
</evidence>
<protein>
    <submittedName>
        <fullName evidence="1">Uncharacterized protein</fullName>
    </submittedName>
</protein>
<gene>
    <name evidence="1" type="ORF">M23134_06704</name>
</gene>
<evidence type="ECO:0000313" key="1">
    <source>
        <dbReference type="EMBL" id="EAY24812.1"/>
    </source>
</evidence>